<feature type="transmembrane region" description="Helical" evidence="8">
    <location>
        <begin position="200"/>
        <end position="217"/>
    </location>
</feature>
<feature type="transmembrane region" description="Helical" evidence="8">
    <location>
        <begin position="129"/>
        <end position="150"/>
    </location>
</feature>
<feature type="domain" description="Major facilitator superfamily (MFS) profile" evidence="9">
    <location>
        <begin position="28"/>
        <end position="484"/>
    </location>
</feature>
<keyword evidence="4 8" id="KW-0812">Transmembrane</keyword>
<evidence type="ECO:0000256" key="7">
    <source>
        <dbReference type="RuleBase" id="RU003346"/>
    </source>
</evidence>
<evidence type="ECO:0000256" key="8">
    <source>
        <dbReference type="SAM" id="Phobius"/>
    </source>
</evidence>
<name>A0A0F0I9H8_ASPPU</name>
<feature type="transmembrane region" description="Helical" evidence="8">
    <location>
        <begin position="162"/>
        <end position="180"/>
    </location>
</feature>
<dbReference type="PRINTS" id="PR00171">
    <property type="entry name" value="SUGRTRNSPORT"/>
</dbReference>
<dbReference type="OrthoDB" id="5296287at2759"/>
<keyword evidence="5 8" id="KW-1133">Transmembrane helix</keyword>
<accession>A0A0F0I9H8</accession>
<evidence type="ECO:0000313" key="10">
    <source>
        <dbReference type="EMBL" id="KJK62643.1"/>
    </source>
</evidence>
<evidence type="ECO:0000256" key="1">
    <source>
        <dbReference type="ARBA" id="ARBA00004141"/>
    </source>
</evidence>
<sequence length="534" mass="58037">MGTAGGGISKAALSRVPRQARSSFIWLAAIWASYCGSLHGFNTSNISGAMGMSTFKETFGWDDLSSATVSNYKGWITSSMLLGQTAGILLSGPLMERSGRKIVILIAAITYTIGSLLMAANFGSLAQFLAGRVVSGLGSGIAYSAGPVYLSEIAPAELRGMLSTFYNAGIMSGVAGAYWINYGSSQVFPNDSQYQWRVSMILQLIPSTALLIGYPFFPESPHFLMMAGQQDAAKHSLSRLRGGLDETNEYFLREWNDLVQSVESHSGATWSAFINLLRKCVHEKPIRKIILFVLLLQTFFIMSGGNSITYYAPNILNSVGFDAEKVLLFTAVYGTIKFISVFLYSFFLTERFGRRPLLLAGASINLACLIYISAYLGKAGSTNSANSPSAAAIVAVIAICIFAIGYGFGWGPSFSLAASEICPTSIRGSVVTLGFTYQNLLNFGITRGFPNMTEAMSPWGPFALFAACTFCGIIWVFLAFPECKGRSMESTETLFVLPWYKIGFVPVVNPRDDNDVDMEKDIETQHREFLSGPR</sequence>
<gene>
    <name evidence="10" type="ORF">P875_00095181</name>
</gene>
<keyword evidence="6 8" id="KW-0472">Membrane</keyword>
<dbReference type="PANTHER" id="PTHR48022:SF23">
    <property type="entry name" value="MAJOR FACILITATOR SUPERFAMILY (MFS) PROFILE DOMAIN-CONTAINING PROTEIN"/>
    <property type="match status" value="1"/>
</dbReference>
<comment type="subcellular location">
    <subcellularLocation>
        <location evidence="1">Membrane</location>
        <topology evidence="1">Multi-pass membrane protein</topology>
    </subcellularLocation>
</comment>
<dbReference type="PROSITE" id="PS50850">
    <property type="entry name" value="MFS"/>
    <property type="match status" value="1"/>
</dbReference>
<dbReference type="Pfam" id="PF00083">
    <property type="entry name" value="Sugar_tr"/>
    <property type="match status" value="1"/>
</dbReference>
<feature type="transmembrane region" description="Helical" evidence="8">
    <location>
        <begin position="389"/>
        <end position="409"/>
    </location>
</feature>
<reference evidence="10 11" key="1">
    <citation type="submission" date="2015-02" db="EMBL/GenBank/DDBJ databases">
        <title>Draft genome sequence of Aspergillus parasiticus SU-1.</title>
        <authorList>
            <person name="Yu J."/>
            <person name="Fedorova N."/>
            <person name="Yin Y."/>
            <person name="Losada L."/>
            <person name="Zafar N."/>
            <person name="Taujale R."/>
            <person name="Ehrlich K.C."/>
            <person name="Bhatnagar D."/>
            <person name="Cleveland T.E."/>
            <person name="Bennett J.W."/>
            <person name="Nierman W.C."/>
        </authorList>
    </citation>
    <scope>NUCLEOTIDE SEQUENCE [LARGE SCALE GENOMIC DNA]</scope>
    <source>
        <strain evidence="11">ATCC 56775 / NRRL 5862 / SRRC 143 / SU-1</strain>
    </source>
</reference>
<feature type="transmembrane region" description="Helical" evidence="8">
    <location>
        <begin position="460"/>
        <end position="480"/>
    </location>
</feature>
<feature type="transmembrane region" description="Helical" evidence="8">
    <location>
        <begin position="102"/>
        <end position="123"/>
    </location>
</feature>
<dbReference type="Gene3D" id="1.20.1250.20">
    <property type="entry name" value="MFS general substrate transporter like domains"/>
    <property type="match status" value="1"/>
</dbReference>
<keyword evidence="3 7" id="KW-0813">Transport</keyword>
<dbReference type="GO" id="GO:0005351">
    <property type="term" value="F:carbohydrate:proton symporter activity"/>
    <property type="evidence" value="ECO:0007669"/>
    <property type="project" value="TreeGrafter"/>
</dbReference>
<dbReference type="InterPro" id="IPR020846">
    <property type="entry name" value="MFS_dom"/>
</dbReference>
<dbReference type="SUPFAM" id="SSF103473">
    <property type="entry name" value="MFS general substrate transporter"/>
    <property type="match status" value="1"/>
</dbReference>
<feature type="transmembrane region" description="Helical" evidence="8">
    <location>
        <begin position="357"/>
        <end position="377"/>
    </location>
</feature>
<dbReference type="Proteomes" id="UP000033540">
    <property type="component" value="Unassembled WGS sequence"/>
</dbReference>
<dbReference type="InterPro" id="IPR005829">
    <property type="entry name" value="Sugar_transporter_CS"/>
</dbReference>
<evidence type="ECO:0000259" key="9">
    <source>
        <dbReference type="PROSITE" id="PS50850"/>
    </source>
</evidence>
<evidence type="ECO:0000256" key="6">
    <source>
        <dbReference type="ARBA" id="ARBA00023136"/>
    </source>
</evidence>
<dbReference type="EMBL" id="JZEE01000616">
    <property type="protein sequence ID" value="KJK62643.1"/>
    <property type="molecule type" value="Genomic_DNA"/>
</dbReference>
<feature type="transmembrane region" description="Helical" evidence="8">
    <location>
        <begin position="326"/>
        <end position="345"/>
    </location>
</feature>
<evidence type="ECO:0000256" key="2">
    <source>
        <dbReference type="ARBA" id="ARBA00010992"/>
    </source>
</evidence>
<dbReference type="NCBIfam" id="TIGR00879">
    <property type="entry name" value="SP"/>
    <property type="match status" value="1"/>
</dbReference>
<feature type="transmembrane region" description="Helical" evidence="8">
    <location>
        <begin position="24"/>
        <end position="41"/>
    </location>
</feature>
<comment type="caution">
    <text evidence="10">The sequence shown here is derived from an EMBL/GenBank/DDBJ whole genome shotgun (WGS) entry which is preliminary data.</text>
</comment>
<evidence type="ECO:0000256" key="5">
    <source>
        <dbReference type="ARBA" id="ARBA00022989"/>
    </source>
</evidence>
<dbReference type="GO" id="GO:0016020">
    <property type="term" value="C:membrane"/>
    <property type="evidence" value="ECO:0007669"/>
    <property type="project" value="UniProtKB-SubCell"/>
</dbReference>
<evidence type="ECO:0000256" key="3">
    <source>
        <dbReference type="ARBA" id="ARBA00022448"/>
    </source>
</evidence>
<dbReference type="InterPro" id="IPR005828">
    <property type="entry name" value="MFS_sugar_transport-like"/>
</dbReference>
<proteinExistence type="inferred from homology"/>
<dbReference type="InterPro" id="IPR050360">
    <property type="entry name" value="MFS_Sugar_Transporters"/>
</dbReference>
<dbReference type="PROSITE" id="PS00217">
    <property type="entry name" value="SUGAR_TRANSPORT_2"/>
    <property type="match status" value="1"/>
</dbReference>
<evidence type="ECO:0000313" key="11">
    <source>
        <dbReference type="Proteomes" id="UP000033540"/>
    </source>
</evidence>
<feature type="transmembrane region" description="Helical" evidence="8">
    <location>
        <begin position="421"/>
        <end position="440"/>
    </location>
</feature>
<dbReference type="InterPro" id="IPR036259">
    <property type="entry name" value="MFS_trans_sf"/>
</dbReference>
<dbReference type="InterPro" id="IPR003663">
    <property type="entry name" value="Sugar/inositol_transpt"/>
</dbReference>
<protein>
    <submittedName>
        <fullName evidence="10">Sugar and other transporter</fullName>
    </submittedName>
</protein>
<dbReference type="AlphaFoldDB" id="A0A0F0I9H8"/>
<evidence type="ECO:0000256" key="4">
    <source>
        <dbReference type="ARBA" id="ARBA00022692"/>
    </source>
</evidence>
<comment type="similarity">
    <text evidence="2 7">Belongs to the major facilitator superfamily. Sugar transporter (TC 2.A.1.1) family.</text>
</comment>
<feature type="transmembrane region" description="Helical" evidence="8">
    <location>
        <begin position="289"/>
        <end position="311"/>
    </location>
</feature>
<organism evidence="10 11">
    <name type="scientific">Aspergillus parasiticus (strain ATCC 56775 / NRRL 5862 / SRRC 143 / SU-1)</name>
    <dbReference type="NCBI Taxonomy" id="1403190"/>
    <lineage>
        <taxon>Eukaryota</taxon>
        <taxon>Fungi</taxon>
        <taxon>Dikarya</taxon>
        <taxon>Ascomycota</taxon>
        <taxon>Pezizomycotina</taxon>
        <taxon>Eurotiomycetes</taxon>
        <taxon>Eurotiomycetidae</taxon>
        <taxon>Eurotiales</taxon>
        <taxon>Aspergillaceae</taxon>
        <taxon>Aspergillus</taxon>
        <taxon>Aspergillus subgen. Circumdati</taxon>
    </lineage>
</organism>
<dbReference type="PANTHER" id="PTHR48022">
    <property type="entry name" value="PLASTIDIC GLUCOSE TRANSPORTER 4"/>
    <property type="match status" value="1"/>
</dbReference>